<dbReference type="Pfam" id="PF00152">
    <property type="entry name" value="tRNA-synt_2"/>
    <property type="match status" value="1"/>
</dbReference>
<dbReference type="InterPro" id="IPR006195">
    <property type="entry name" value="aa-tRNA-synth_II"/>
</dbReference>
<evidence type="ECO:0000256" key="3">
    <source>
        <dbReference type="ARBA" id="ARBA00022840"/>
    </source>
</evidence>
<sequence length="301" mass="35486">MKHLADKKVQHAIKVQSFIRSYVTDFLRSKGYIEISPIIISPLTDPLNHPVYDPKISAYGGDMWITKSMIFHKQIAVQELKKIFIMSPNIRLEKEEKAETGRHLYEFTQIDIEALEKTREDMMDLAEDLIIYTIKRIKEEHPEELEYFGRDLPDYQKPFPKITYAEAEEKYGKDFERIISKESKTPIWLIDIPLKEREFYDREYPDKPGILRDMDLIWPEGYQEASSGGEREYELDRIIERIHKKGQTEEQFKWFIELAKHGIKMSTGFGIGIERFTRFVCGLERIEDTSPFPKIPGKVSL</sequence>
<dbReference type="AlphaFoldDB" id="A0A0P9ESK2"/>
<dbReference type="PANTHER" id="PTHR22594">
    <property type="entry name" value="ASPARTYL/LYSYL-TRNA SYNTHETASE"/>
    <property type="match status" value="1"/>
</dbReference>
<dbReference type="GO" id="GO:0004816">
    <property type="term" value="F:asparagine-tRNA ligase activity"/>
    <property type="evidence" value="ECO:0007669"/>
    <property type="project" value="TreeGrafter"/>
</dbReference>
<keyword evidence="4" id="KW-0648">Protein biosynthesis</keyword>
<dbReference type="Gene3D" id="3.30.930.10">
    <property type="entry name" value="Bira Bifunctional Protein, Domain 2"/>
    <property type="match status" value="1"/>
</dbReference>
<dbReference type="NCBIfam" id="NF005054">
    <property type="entry name" value="PRK06462.1-4"/>
    <property type="match status" value="1"/>
</dbReference>
<evidence type="ECO:0000256" key="2">
    <source>
        <dbReference type="ARBA" id="ARBA00022741"/>
    </source>
</evidence>
<dbReference type="PATRIC" id="fig|507754.4.peg.1626"/>
<keyword evidence="3" id="KW-0067">ATP-binding</keyword>
<reference evidence="7 8" key="1">
    <citation type="submission" date="2015-09" db="EMBL/GenBank/DDBJ databases">
        <title>Draft genome sequence of Acidiplasma aeolicum DSM 18409.</title>
        <authorList>
            <person name="Hemp J."/>
        </authorList>
    </citation>
    <scope>NUCLEOTIDE SEQUENCE [LARGE SCALE GENOMIC DNA]</scope>
    <source>
        <strain evidence="7 8">V</strain>
    </source>
</reference>
<dbReference type="EMBL" id="LJCQ01000169">
    <property type="protein sequence ID" value="KPV46880.1"/>
    <property type="molecule type" value="Genomic_DNA"/>
</dbReference>
<keyword evidence="5" id="KW-0030">Aminoacyl-tRNA synthetase</keyword>
<dbReference type="GO" id="GO:0005524">
    <property type="term" value="F:ATP binding"/>
    <property type="evidence" value="ECO:0007669"/>
    <property type="project" value="UniProtKB-KW"/>
</dbReference>
<evidence type="ECO:0000256" key="1">
    <source>
        <dbReference type="ARBA" id="ARBA00022598"/>
    </source>
</evidence>
<protein>
    <submittedName>
        <fullName evidence="7">Asparagine synthetase</fullName>
    </submittedName>
</protein>
<keyword evidence="1" id="KW-0436">Ligase</keyword>
<evidence type="ECO:0000313" key="8">
    <source>
        <dbReference type="Proteomes" id="UP000050515"/>
    </source>
</evidence>
<evidence type="ECO:0000256" key="4">
    <source>
        <dbReference type="ARBA" id="ARBA00022917"/>
    </source>
</evidence>
<dbReference type="SUPFAM" id="SSF55681">
    <property type="entry name" value="Class II aaRS and biotin synthetases"/>
    <property type="match status" value="1"/>
</dbReference>
<name>A0A0P9ESK2_9ARCH</name>
<keyword evidence="2" id="KW-0547">Nucleotide-binding</keyword>
<organism evidence="7 8">
    <name type="scientific">Acidiplasma aeolicum</name>
    <dbReference type="NCBI Taxonomy" id="507754"/>
    <lineage>
        <taxon>Archaea</taxon>
        <taxon>Methanobacteriati</taxon>
        <taxon>Thermoplasmatota</taxon>
        <taxon>Thermoplasmata</taxon>
        <taxon>Thermoplasmatales</taxon>
        <taxon>Ferroplasmaceae</taxon>
        <taxon>Acidiplasma</taxon>
    </lineage>
</organism>
<dbReference type="GO" id="GO:0006421">
    <property type="term" value="P:asparaginyl-tRNA aminoacylation"/>
    <property type="evidence" value="ECO:0007669"/>
    <property type="project" value="TreeGrafter"/>
</dbReference>
<dbReference type="InterPro" id="IPR004364">
    <property type="entry name" value="Aa-tRNA-synt_II"/>
</dbReference>
<dbReference type="PROSITE" id="PS50862">
    <property type="entry name" value="AA_TRNA_LIGASE_II"/>
    <property type="match status" value="1"/>
</dbReference>
<evidence type="ECO:0000259" key="6">
    <source>
        <dbReference type="PROSITE" id="PS50862"/>
    </source>
</evidence>
<gene>
    <name evidence="7" type="ORF">SE19_03540</name>
</gene>
<evidence type="ECO:0000313" key="7">
    <source>
        <dbReference type="EMBL" id="KPV46880.1"/>
    </source>
</evidence>
<feature type="domain" description="Aminoacyl-transfer RNA synthetases class-II family profile" evidence="6">
    <location>
        <begin position="82"/>
        <end position="293"/>
    </location>
</feature>
<proteinExistence type="predicted"/>
<dbReference type="InterPro" id="IPR045864">
    <property type="entry name" value="aa-tRNA-synth_II/BPL/LPL"/>
</dbReference>
<dbReference type="Proteomes" id="UP000050515">
    <property type="component" value="Unassembled WGS sequence"/>
</dbReference>
<comment type="caution">
    <text evidence="7">The sequence shown here is derived from an EMBL/GenBank/DDBJ whole genome shotgun (WGS) entry which is preliminary data.</text>
</comment>
<accession>A0A0P9ESK2</accession>
<evidence type="ECO:0000256" key="5">
    <source>
        <dbReference type="ARBA" id="ARBA00023146"/>
    </source>
</evidence>
<dbReference type="PANTHER" id="PTHR22594:SF48">
    <property type="entry name" value="ASPARAGINYL-TRNA SYNTHETASE-RELATED PROTEIN (N-TRUNCATION)"/>
    <property type="match status" value="1"/>
</dbReference>